<reference evidence="1" key="1">
    <citation type="submission" date="2020-09" db="EMBL/GenBank/DDBJ databases">
        <authorList>
            <person name="Kikuchi T."/>
        </authorList>
    </citation>
    <scope>NUCLEOTIDE SEQUENCE</scope>
    <source>
        <strain evidence="1">SH1</strain>
    </source>
</reference>
<dbReference type="EMBL" id="CAJFCW020000003">
    <property type="protein sequence ID" value="CAG9103548.1"/>
    <property type="molecule type" value="Genomic_DNA"/>
</dbReference>
<accession>A0A811KIC7</accession>
<evidence type="ECO:0000313" key="1">
    <source>
        <dbReference type="EMBL" id="CAD5215066.1"/>
    </source>
</evidence>
<keyword evidence="2" id="KW-1185">Reference proteome</keyword>
<organism evidence="1 2">
    <name type="scientific">Bursaphelenchus okinawaensis</name>
    <dbReference type="NCBI Taxonomy" id="465554"/>
    <lineage>
        <taxon>Eukaryota</taxon>
        <taxon>Metazoa</taxon>
        <taxon>Ecdysozoa</taxon>
        <taxon>Nematoda</taxon>
        <taxon>Chromadorea</taxon>
        <taxon>Rhabditida</taxon>
        <taxon>Tylenchina</taxon>
        <taxon>Tylenchomorpha</taxon>
        <taxon>Aphelenchoidea</taxon>
        <taxon>Aphelenchoididae</taxon>
        <taxon>Bursaphelenchus</taxon>
    </lineage>
</organism>
<dbReference type="Proteomes" id="UP000783686">
    <property type="component" value="Unassembled WGS sequence"/>
</dbReference>
<dbReference type="AlphaFoldDB" id="A0A811KIC7"/>
<protein>
    <submittedName>
        <fullName evidence="1">Uncharacterized protein</fullName>
    </submittedName>
</protein>
<evidence type="ECO:0000313" key="2">
    <source>
        <dbReference type="Proteomes" id="UP000614601"/>
    </source>
</evidence>
<dbReference type="EMBL" id="CAJFDH010000003">
    <property type="protein sequence ID" value="CAD5215066.1"/>
    <property type="molecule type" value="Genomic_DNA"/>
</dbReference>
<dbReference type="OrthoDB" id="10453089at2759"/>
<proteinExistence type="predicted"/>
<sequence length="532" mass="60755">MIESKVIIEVLKVFKKIGISDWHELYLQQCKSKEQVVALCMDLCSCNVVESKTFRSLIKQVLTILKLSVDGLLSILDECLLNDSYRPGFVVMPVVINRSPSTIWDVERTTKIVNWINNGAKRGAFIKHLCDKPCESVLKHILGVDDGKEILTKALISSKVSDTVECWRGGLSVLKDKRKTELVQLFNDVIPDSHIISNIGDSSKDKTSEDCENLCENEESIEQLSLLMKNLTNAKDVSILTMADIMETLEYEEERNGKFEMPRDKINKFYENVKNCVDTLAKESNLEALKSVINIVLNTHSKKLIDMGNAALLKISKSLQGDSDVKTLIAQYVEKILQSEFLLKLRPYALSTILVTLLQSGHLNIDTIIKHFLAQVNSDSKPITWFNDSTLSRVFEVRTVQMDYNKTLKLFYERRAYSYVRCFYQISSAVFSNGHVSLSYFYYVDSELLEHLLTLLDDILSNPINYKALEKVQSVLLVLESIQVFELRNSPSIDHITRYRELLSLKLPLLLEYIPDWSFKARILKVIHGLCC</sequence>
<gene>
    <name evidence="1" type="ORF">BOKJ2_LOCUS5907</name>
</gene>
<comment type="caution">
    <text evidence="1">The sequence shown here is derived from an EMBL/GenBank/DDBJ whole genome shotgun (WGS) entry which is preliminary data.</text>
</comment>
<name>A0A811KIC7_9BILA</name>
<dbReference type="Proteomes" id="UP000614601">
    <property type="component" value="Unassembled WGS sequence"/>
</dbReference>